<evidence type="ECO:0000313" key="3">
    <source>
        <dbReference type="Proteomes" id="UP000030765"/>
    </source>
</evidence>
<dbReference type="EMBL" id="ATLV01012384">
    <property type="status" value="NOT_ANNOTATED_CDS"/>
    <property type="molecule type" value="Genomic_DNA"/>
</dbReference>
<evidence type="ECO:0000313" key="2">
    <source>
        <dbReference type="EnsemblMetazoa" id="ASIC003866-PA"/>
    </source>
</evidence>
<reference evidence="1 3" key="1">
    <citation type="journal article" date="2014" name="BMC Genomics">
        <title>Genome sequence of Anopheles sinensis provides insight into genetics basis of mosquito competence for malaria parasites.</title>
        <authorList>
            <person name="Zhou D."/>
            <person name="Zhang D."/>
            <person name="Ding G."/>
            <person name="Shi L."/>
            <person name="Hou Q."/>
            <person name="Ye Y."/>
            <person name="Xu Y."/>
            <person name="Zhou H."/>
            <person name="Xiong C."/>
            <person name="Li S."/>
            <person name="Yu J."/>
            <person name="Hong S."/>
            <person name="Yu X."/>
            <person name="Zou P."/>
            <person name="Chen C."/>
            <person name="Chang X."/>
            <person name="Wang W."/>
            <person name="Lv Y."/>
            <person name="Sun Y."/>
            <person name="Ma L."/>
            <person name="Shen B."/>
            <person name="Zhu C."/>
        </authorList>
    </citation>
    <scope>NUCLEOTIDE SEQUENCE [LARGE SCALE GENOMIC DNA]</scope>
</reference>
<name>A0A084VFE6_ANOSI</name>
<gene>
    <name evidence="1" type="ORF">ZHAS_00003866</name>
</gene>
<dbReference type="AlphaFoldDB" id="A0A084VFE6"/>
<proteinExistence type="predicted"/>
<organism evidence="1">
    <name type="scientific">Anopheles sinensis</name>
    <name type="common">Mosquito</name>
    <dbReference type="NCBI Taxonomy" id="74873"/>
    <lineage>
        <taxon>Eukaryota</taxon>
        <taxon>Metazoa</taxon>
        <taxon>Ecdysozoa</taxon>
        <taxon>Arthropoda</taxon>
        <taxon>Hexapoda</taxon>
        <taxon>Insecta</taxon>
        <taxon>Pterygota</taxon>
        <taxon>Neoptera</taxon>
        <taxon>Endopterygota</taxon>
        <taxon>Diptera</taxon>
        <taxon>Nematocera</taxon>
        <taxon>Culicoidea</taxon>
        <taxon>Culicidae</taxon>
        <taxon>Anophelinae</taxon>
        <taxon>Anopheles</taxon>
    </lineage>
</organism>
<dbReference type="EnsemblMetazoa" id="ASIC003866-RA">
    <property type="protein sequence ID" value="ASIC003866-PA"/>
    <property type="gene ID" value="ASIC003866"/>
</dbReference>
<keyword evidence="3" id="KW-1185">Reference proteome</keyword>
<dbReference type="Proteomes" id="UP000030765">
    <property type="component" value="Unassembled WGS sequence"/>
</dbReference>
<reference evidence="2" key="2">
    <citation type="submission" date="2020-05" db="UniProtKB">
        <authorList>
            <consortium name="EnsemblMetazoa"/>
        </authorList>
    </citation>
    <scope>IDENTIFICATION</scope>
</reference>
<protein>
    <submittedName>
        <fullName evidence="1 2">Uncharacterized protein</fullName>
    </submittedName>
</protein>
<accession>A0A084VFE6</accession>
<dbReference type="VEuPathDB" id="VectorBase:ASIC003866"/>
<sequence length="83" mass="9083">MYPPGWWVCLLVPVPAPSWDAMNRSPNRMAEVNRETVAKPEVAGGLCHQKGEEVTFRDFYCVEAASLNGGDDDDDDGEVAAVE</sequence>
<evidence type="ECO:0000313" key="1">
    <source>
        <dbReference type="EMBL" id="KFB36690.1"/>
    </source>
</evidence>
<dbReference type="EMBL" id="KE524787">
    <property type="protein sequence ID" value="KFB36690.1"/>
    <property type="molecule type" value="Genomic_DNA"/>
</dbReference>